<protein>
    <submittedName>
        <fullName evidence="1">Uncharacterized protein</fullName>
    </submittedName>
</protein>
<sequence length="215" mass="24344">MAEVDLSQRLDDQSRRIYERAANSEEACFTPNDILALVPDDGMLDSTRIKIIQYLLVSLKRDFWARLKYEDDFVNFYLINCGIEEAQRRLGQVPAGCCIVPEEDVAGQTTVTFACLILWLKSNKTCPLCRRRVVPHAQPHRLAEDAAEPEVADFAGRLVRFNAFSFDEDIIIYNARTPPWMVALLGATEIAEGEDNEPRLGNHLLLLELHHIGMG</sequence>
<gene>
    <name evidence="1" type="ORF">L207DRAFT_535435</name>
</gene>
<proteinExistence type="predicted"/>
<dbReference type="EMBL" id="KZ613956">
    <property type="protein sequence ID" value="PMD33409.1"/>
    <property type="molecule type" value="Genomic_DNA"/>
</dbReference>
<reference evidence="1 2" key="1">
    <citation type="submission" date="2016-04" db="EMBL/GenBank/DDBJ databases">
        <title>A degradative enzymes factory behind the ericoid mycorrhizal symbiosis.</title>
        <authorList>
            <consortium name="DOE Joint Genome Institute"/>
            <person name="Martino E."/>
            <person name="Morin E."/>
            <person name="Grelet G."/>
            <person name="Kuo A."/>
            <person name="Kohler A."/>
            <person name="Daghino S."/>
            <person name="Barry K."/>
            <person name="Choi C."/>
            <person name="Cichocki N."/>
            <person name="Clum A."/>
            <person name="Copeland A."/>
            <person name="Hainaut M."/>
            <person name="Haridas S."/>
            <person name="Labutti K."/>
            <person name="Lindquist E."/>
            <person name="Lipzen A."/>
            <person name="Khouja H.-R."/>
            <person name="Murat C."/>
            <person name="Ohm R."/>
            <person name="Olson A."/>
            <person name="Spatafora J."/>
            <person name="Veneault-Fourrey C."/>
            <person name="Henrissat B."/>
            <person name="Grigoriev I."/>
            <person name="Martin F."/>
            <person name="Perotto S."/>
        </authorList>
    </citation>
    <scope>NUCLEOTIDE SEQUENCE [LARGE SCALE GENOMIC DNA]</scope>
    <source>
        <strain evidence="1 2">F</strain>
    </source>
</reference>
<dbReference type="OrthoDB" id="8062037at2759"/>
<name>A0A2J6R4K7_HYAVF</name>
<dbReference type="SUPFAM" id="SSF57850">
    <property type="entry name" value="RING/U-box"/>
    <property type="match status" value="1"/>
</dbReference>
<accession>A0A2J6R4K7</accession>
<dbReference type="Proteomes" id="UP000235786">
    <property type="component" value="Unassembled WGS sequence"/>
</dbReference>
<organism evidence="1 2">
    <name type="scientific">Hyaloscypha variabilis (strain UAMH 11265 / GT02V1 / F)</name>
    <name type="common">Meliniomyces variabilis</name>
    <dbReference type="NCBI Taxonomy" id="1149755"/>
    <lineage>
        <taxon>Eukaryota</taxon>
        <taxon>Fungi</taxon>
        <taxon>Dikarya</taxon>
        <taxon>Ascomycota</taxon>
        <taxon>Pezizomycotina</taxon>
        <taxon>Leotiomycetes</taxon>
        <taxon>Helotiales</taxon>
        <taxon>Hyaloscyphaceae</taxon>
        <taxon>Hyaloscypha</taxon>
        <taxon>Hyaloscypha variabilis</taxon>
    </lineage>
</organism>
<evidence type="ECO:0000313" key="1">
    <source>
        <dbReference type="EMBL" id="PMD33409.1"/>
    </source>
</evidence>
<keyword evidence="2" id="KW-1185">Reference proteome</keyword>
<dbReference type="AlphaFoldDB" id="A0A2J6R4K7"/>
<evidence type="ECO:0000313" key="2">
    <source>
        <dbReference type="Proteomes" id="UP000235786"/>
    </source>
</evidence>